<sequence length="501" mass="58119">MSSNQAHYNHCCKNGQVKLLISRIPPLSLVTLFDQFQFLANIRAYNNMFAMTSFGGKVDESLNIGSGPYVFKIEGKVYHRLGSYSPPPNERPRFLQMYVYDTENKVFNRMTCFPNENRIPLKSDIVTTLDKTNKLVRLFRNACDLCQSSDIPNFSIHLYSSYNSSCYGNPTPGCIGAILTDLDSDSDGYDIVIRHRVNGPQRTNTLHPFGWSNKLRLTVDEQETDRKMTMNMFYSYQLHNRLNMYTLLLRGGRLFQQYMVDAYASIEQDRLNYLRYNQNALRNEFLQGIHDSVMCGDIKGKDIGKRTFLLSTFTGGPRHMYKHYQDALAISWKSTVFHYIYIYMDRFHALKAEDRPVVIARVFHMKLLFFTKFLKTQKPFGKVLADLYTIEFQKRGLPHYHLLLWIDHPDKIKDASQLEAYISTEIPDPITKPVLYRIVTESMMHGPCGIANSKAPCMSKGSSYSKNSLRNIKWYLHLTKMVTHVTRDVKLLTLSKRMEFS</sequence>
<comment type="caution">
    <text evidence="2">The sequence shown here is derived from an EMBL/GenBank/DDBJ whole genome shotgun (WGS) entry which is preliminary data.</text>
</comment>
<evidence type="ECO:0000313" key="3">
    <source>
        <dbReference type="Proteomes" id="UP000235145"/>
    </source>
</evidence>
<dbReference type="InterPro" id="IPR025476">
    <property type="entry name" value="Helitron_helicase-like"/>
</dbReference>
<proteinExistence type="predicted"/>
<accession>A0A9R1X2N2</accession>
<dbReference type="AlphaFoldDB" id="A0A9R1X2N2"/>
<protein>
    <recommendedName>
        <fullName evidence="1">Helitron helicase-like domain-containing protein</fullName>
    </recommendedName>
</protein>
<reference evidence="2 3" key="1">
    <citation type="journal article" date="2017" name="Nat. Commun.">
        <title>Genome assembly with in vitro proximity ligation data and whole-genome triplication in lettuce.</title>
        <authorList>
            <person name="Reyes-Chin-Wo S."/>
            <person name="Wang Z."/>
            <person name="Yang X."/>
            <person name="Kozik A."/>
            <person name="Arikit S."/>
            <person name="Song C."/>
            <person name="Xia L."/>
            <person name="Froenicke L."/>
            <person name="Lavelle D.O."/>
            <person name="Truco M.J."/>
            <person name="Xia R."/>
            <person name="Zhu S."/>
            <person name="Xu C."/>
            <person name="Xu H."/>
            <person name="Xu X."/>
            <person name="Cox K."/>
            <person name="Korf I."/>
            <person name="Meyers B.C."/>
            <person name="Michelmore R.W."/>
        </authorList>
    </citation>
    <scope>NUCLEOTIDE SEQUENCE [LARGE SCALE GENOMIC DNA]</scope>
    <source>
        <strain evidence="3">cv. Salinas</strain>
        <tissue evidence="2">Seedlings</tissue>
    </source>
</reference>
<keyword evidence="3" id="KW-1185">Reference proteome</keyword>
<feature type="domain" description="Helitron helicase-like" evidence="1">
    <location>
        <begin position="349"/>
        <end position="404"/>
    </location>
</feature>
<evidence type="ECO:0000259" key="1">
    <source>
        <dbReference type="Pfam" id="PF14214"/>
    </source>
</evidence>
<organism evidence="2 3">
    <name type="scientific">Lactuca sativa</name>
    <name type="common">Garden lettuce</name>
    <dbReference type="NCBI Taxonomy" id="4236"/>
    <lineage>
        <taxon>Eukaryota</taxon>
        <taxon>Viridiplantae</taxon>
        <taxon>Streptophyta</taxon>
        <taxon>Embryophyta</taxon>
        <taxon>Tracheophyta</taxon>
        <taxon>Spermatophyta</taxon>
        <taxon>Magnoliopsida</taxon>
        <taxon>eudicotyledons</taxon>
        <taxon>Gunneridae</taxon>
        <taxon>Pentapetalae</taxon>
        <taxon>asterids</taxon>
        <taxon>campanulids</taxon>
        <taxon>Asterales</taxon>
        <taxon>Asteraceae</taxon>
        <taxon>Cichorioideae</taxon>
        <taxon>Cichorieae</taxon>
        <taxon>Lactucinae</taxon>
        <taxon>Lactuca</taxon>
    </lineage>
</organism>
<dbReference type="PANTHER" id="PTHR45786:SF74">
    <property type="entry name" value="ATP-DEPENDENT DNA HELICASE"/>
    <property type="match status" value="1"/>
</dbReference>
<dbReference type="PANTHER" id="PTHR45786">
    <property type="entry name" value="DNA BINDING PROTEIN-LIKE"/>
    <property type="match status" value="1"/>
</dbReference>
<dbReference type="Pfam" id="PF14214">
    <property type="entry name" value="Helitron_like_N"/>
    <property type="match status" value="2"/>
</dbReference>
<name>A0A9R1X2N2_LACSA</name>
<feature type="domain" description="Helitron helicase-like" evidence="1">
    <location>
        <begin position="233"/>
        <end position="331"/>
    </location>
</feature>
<dbReference type="Proteomes" id="UP000235145">
    <property type="component" value="Unassembled WGS sequence"/>
</dbReference>
<gene>
    <name evidence="2" type="ORF">LSAT_V11C700360270</name>
</gene>
<evidence type="ECO:0000313" key="2">
    <source>
        <dbReference type="EMBL" id="KAJ0195859.1"/>
    </source>
</evidence>
<dbReference type="EMBL" id="NBSK02000007">
    <property type="protein sequence ID" value="KAJ0195859.1"/>
    <property type="molecule type" value="Genomic_DNA"/>
</dbReference>